<proteinExistence type="predicted"/>
<dbReference type="EMBL" id="KK852461">
    <property type="protein sequence ID" value="KDR23448.1"/>
    <property type="molecule type" value="Genomic_DNA"/>
</dbReference>
<dbReference type="InParanoid" id="A0A067RK95"/>
<feature type="region of interest" description="Disordered" evidence="1">
    <location>
        <begin position="76"/>
        <end position="100"/>
    </location>
</feature>
<evidence type="ECO:0000313" key="2">
    <source>
        <dbReference type="EMBL" id="KDR23448.1"/>
    </source>
</evidence>
<evidence type="ECO:0000313" key="3">
    <source>
        <dbReference type="Proteomes" id="UP000027135"/>
    </source>
</evidence>
<organism evidence="2 3">
    <name type="scientific">Zootermopsis nevadensis</name>
    <name type="common">Dampwood termite</name>
    <dbReference type="NCBI Taxonomy" id="136037"/>
    <lineage>
        <taxon>Eukaryota</taxon>
        <taxon>Metazoa</taxon>
        <taxon>Ecdysozoa</taxon>
        <taxon>Arthropoda</taxon>
        <taxon>Hexapoda</taxon>
        <taxon>Insecta</taxon>
        <taxon>Pterygota</taxon>
        <taxon>Neoptera</taxon>
        <taxon>Polyneoptera</taxon>
        <taxon>Dictyoptera</taxon>
        <taxon>Blattodea</taxon>
        <taxon>Blattoidea</taxon>
        <taxon>Termitoidae</taxon>
        <taxon>Termopsidae</taxon>
        <taxon>Zootermopsis</taxon>
    </lineage>
</organism>
<protein>
    <submittedName>
        <fullName evidence="2">Uncharacterized protein</fullName>
    </submittedName>
</protein>
<keyword evidence="3" id="KW-1185">Reference proteome</keyword>
<dbReference type="AlphaFoldDB" id="A0A067RK95"/>
<name>A0A067RK95_ZOONE</name>
<sequence>MSPFSLCVVEIQFESNAIGTYDKGKEAKGDAALYLEDQERDFVYCTRLLSRHMYISLYPSTHNAMSFLSPPRPRHSNLILHPSTTRTTRPQPFLPPPPTSNVRAIVPPVKVEF</sequence>
<accession>A0A067RK95</accession>
<dbReference type="Proteomes" id="UP000027135">
    <property type="component" value="Unassembled WGS sequence"/>
</dbReference>
<reference evidence="2 3" key="1">
    <citation type="journal article" date="2014" name="Nat. Commun.">
        <title>Molecular traces of alternative social organization in a termite genome.</title>
        <authorList>
            <person name="Terrapon N."/>
            <person name="Li C."/>
            <person name="Robertson H.M."/>
            <person name="Ji L."/>
            <person name="Meng X."/>
            <person name="Booth W."/>
            <person name="Chen Z."/>
            <person name="Childers C.P."/>
            <person name="Glastad K.M."/>
            <person name="Gokhale K."/>
            <person name="Gowin J."/>
            <person name="Gronenberg W."/>
            <person name="Hermansen R.A."/>
            <person name="Hu H."/>
            <person name="Hunt B.G."/>
            <person name="Huylmans A.K."/>
            <person name="Khalil S.M."/>
            <person name="Mitchell R.D."/>
            <person name="Munoz-Torres M.C."/>
            <person name="Mustard J.A."/>
            <person name="Pan H."/>
            <person name="Reese J.T."/>
            <person name="Scharf M.E."/>
            <person name="Sun F."/>
            <person name="Vogel H."/>
            <person name="Xiao J."/>
            <person name="Yang W."/>
            <person name="Yang Z."/>
            <person name="Yang Z."/>
            <person name="Zhou J."/>
            <person name="Zhu J."/>
            <person name="Brent C.S."/>
            <person name="Elsik C.G."/>
            <person name="Goodisman M.A."/>
            <person name="Liberles D.A."/>
            <person name="Roe R.M."/>
            <person name="Vargo E.L."/>
            <person name="Vilcinskas A."/>
            <person name="Wang J."/>
            <person name="Bornberg-Bauer E."/>
            <person name="Korb J."/>
            <person name="Zhang G."/>
            <person name="Liebig J."/>
        </authorList>
    </citation>
    <scope>NUCLEOTIDE SEQUENCE [LARGE SCALE GENOMIC DNA]</scope>
    <source>
        <tissue evidence="2">Whole organism</tissue>
    </source>
</reference>
<gene>
    <name evidence="2" type="ORF">L798_05812</name>
</gene>
<evidence type="ECO:0000256" key="1">
    <source>
        <dbReference type="SAM" id="MobiDB-lite"/>
    </source>
</evidence>